<gene>
    <name evidence="1" type="ORF">PX52LOC_06482</name>
</gene>
<reference evidence="2" key="1">
    <citation type="submission" date="2019-08" db="EMBL/GenBank/DDBJ databases">
        <title>Limnoglobus roseus gen. nov., sp. nov., a novel freshwater planctomycete with a giant genome from the family Gemmataceae.</title>
        <authorList>
            <person name="Kulichevskaya I.S."/>
            <person name="Naumoff D.G."/>
            <person name="Miroshnikov K."/>
            <person name="Ivanova A."/>
            <person name="Philippov D.A."/>
            <person name="Hakobyan A."/>
            <person name="Rijpstra I.C."/>
            <person name="Sinninghe Damste J.S."/>
            <person name="Liesack W."/>
            <person name="Dedysh S.N."/>
        </authorList>
    </citation>
    <scope>NUCLEOTIDE SEQUENCE [LARGE SCALE GENOMIC DNA]</scope>
    <source>
        <strain evidence="2">PX52</strain>
    </source>
</reference>
<accession>A0A5C1AJN3</accession>
<organism evidence="1 2">
    <name type="scientific">Limnoglobus roseus</name>
    <dbReference type="NCBI Taxonomy" id="2598579"/>
    <lineage>
        <taxon>Bacteria</taxon>
        <taxon>Pseudomonadati</taxon>
        <taxon>Planctomycetota</taxon>
        <taxon>Planctomycetia</taxon>
        <taxon>Gemmatales</taxon>
        <taxon>Gemmataceae</taxon>
        <taxon>Limnoglobus</taxon>
    </lineage>
</organism>
<name>A0A5C1AJN3_9BACT</name>
<evidence type="ECO:0000313" key="1">
    <source>
        <dbReference type="EMBL" id="QEL19411.1"/>
    </source>
</evidence>
<dbReference type="RefSeq" id="WP_149113803.1">
    <property type="nucleotide sequence ID" value="NZ_CP042425.1"/>
</dbReference>
<evidence type="ECO:0008006" key="3">
    <source>
        <dbReference type="Google" id="ProtNLM"/>
    </source>
</evidence>
<proteinExistence type="predicted"/>
<sequence>MTSTLAALRDAVLLHPADDVVRGVYADACLESGDPATMAQGELILLQLARADEERQRKFIGLWAKPWLPAGVSHRVRLSHQHSDWWRVGPGVEVEFGRGFATGMRLTDPTDSDWTEATVGVVAEMHANSVAALFAEHPLERVVIGIGEGEEWWIELSWPHRIPEQQQWGLVSSRRERAGMGWSSSRESFSAKLDRAVNARILTLGQRVLNVQRGNRGHREWGAGII</sequence>
<protein>
    <recommendedName>
        <fullName evidence="3">TIGR02996 domain-containing protein</fullName>
    </recommendedName>
</protein>
<dbReference type="AlphaFoldDB" id="A0A5C1AJN3"/>
<keyword evidence="2" id="KW-1185">Reference proteome</keyword>
<evidence type="ECO:0000313" key="2">
    <source>
        <dbReference type="Proteomes" id="UP000324974"/>
    </source>
</evidence>
<dbReference type="KEGG" id="lrs:PX52LOC_06482"/>
<dbReference type="Proteomes" id="UP000324974">
    <property type="component" value="Chromosome"/>
</dbReference>
<dbReference type="EMBL" id="CP042425">
    <property type="protein sequence ID" value="QEL19411.1"/>
    <property type="molecule type" value="Genomic_DNA"/>
</dbReference>